<dbReference type="InterPro" id="IPR051064">
    <property type="entry name" value="SEC14/CRAL-TRIO_domain"/>
</dbReference>
<name>A0A4Y2RTQ0_ARAVE</name>
<proteinExistence type="predicted"/>
<feature type="non-terminal residue" evidence="2">
    <location>
        <position position="249"/>
    </location>
</feature>
<evidence type="ECO:0000259" key="1">
    <source>
        <dbReference type="PROSITE" id="PS50191"/>
    </source>
</evidence>
<dbReference type="InterPro" id="IPR036598">
    <property type="entry name" value="GOLD_dom_sf"/>
</dbReference>
<keyword evidence="3" id="KW-1185">Reference proteome</keyword>
<dbReference type="Gene3D" id="2.60.120.680">
    <property type="entry name" value="GOLD domain"/>
    <property type="match status" value="1"/>
</dbReference>
<dbReference type="PANTHER" id="PTHR23324:SF83">
    <property type="entry name" value="SEC14-LIKE PROTEIN 2"/>
    <property type="match status" value="1"/>
</dbReference>
<reference evidence="2 3" key="1">
    <citation type="journal article" date="2019" name="Sci. Rep.">
        <title>Orb-weaving spider Araneus ventricosus genome elucidates the spidroin gene catalogue.</title>
        <authorList>
            <person name="Kono N."/>
            <person name="Nakamura H."/>
            <person name="Ohtoshi R."/>
            <person name="Moran D.A.P."/>
            <person name="Shinohara A."/>
            <person name="Yoshida Y."/>
            <person name="Fujiwara M."/>
            <person name="Mori M."/>
            <person name="Tomita M."/>
            <person name="Arakawa K."/>
        </authorList>
    </citation>
    <scope>NUCLEOTIDE SEQUENCE [LARGE SCALE GENOMIC DNA]</scope>
</reference>
<dbReference type="InterPro" id="IPR001251">
    <property type="entry name" value="CRAL-TRIO_dom"/>
</dbReference>
<feature type="domain" description="CRAL-TRIO" evidence="1">
    <location>
        <begin position="1"/>
        <end position="159"/>
    </location>
</feature>
<dbReference type="SUPFAM" id="SSF101576">
    <property type="entry name" value="Supernatant protein factor (SPF), C-terminal domain"/>
    <property type="match status" value="1"/>
</dbReference>
<organism evidence="2 3">
    <name type="scientific">Araneus ventricosus</name>
    <name type="common">Orbweaver spider</name>
    <name type="synonym">Epeira ventricosa</name>
    <dbReference type="NCBI Taxonomy" id="182803"/>
    <lineage>
        <taxon>Eukaryota</taxon>
        <taxon>Metazoa</taxon>
        <taxon>Ecdysozoa</taxon>
        <taxon>Arthropoda</taxon>
        <taxon>Chelicerata</taxon>
        <taxon>Arachnida</taxon>
        <taxon>Araneae</taxon>
        <taxon>Araneomorphae</taxon>
        <taxon>Entelegynae</taxon>
        <taxon>Araneoidea</taxon>
        <taxon>Araneidae</taxon>
        <taxon>Araneus</taxon>
    </lineage>
</organism>
<dbReference type="InterPro" id="IPR036865">
    <property type="entry name" value="CRAL-TRIO_dom_sf"/>
</dbReference>
<dbReference type="Gene3D" id="3.40.525.10">
    <property type="entry name" value="CRAL-TRIO lipid binding domain"/>
    <property type="match status" value="1"/>
</dbReference>
<dbReference type="GO" id="GO:0005737">
    <property type="term" value="C:cytoplasm"/>
    <property type="evidence" value="ECO:0007669"/>
    <property type="project" value="TreeGrafter"/>
</dbReference>
<protein>
    <submittedName>
        <fullName evidence="2">Retinal-binding protein</fullName>
    </submittedName>
</protein>
<dbReference type="AlphaFoldDB" id="A0A4Y2RTQ0"/>
<dbReference type="PROSITE" id="PS50191">
    <property type="entry name" value="CRAL_TRIO"/>
    <property type="match status" value="1"/>
</dbReference>
<gene>
    <name evidence="2" type="primary">RALB_2</name>
    <name evidence="2" type="ORF">AVEN_184876_1</name>
</gene>
<dbReference type="CDD" id="cd00170">
    <property type="entry name" value="SEC14"/>
    <property type="match status" value="1"/>
</dbReference>
<dbReference type="Pfam" id="PF00650">
    <property type="entry name" value="CRAL_TRIO"/>
    <property type="match status" value="1"/>
</dbReference>
<dbReference type="SUPFAM" id="SSF52087">
    <property type="entry name" value="CRAL/TRIO domain"/>
    <property type="match status" value="1"/>
</dbReference>
<dbReference type="PANTHER" id="PTHR23324">
    <property type="entry name" value="SEC14 RELATED PROTEIN"/>
    <property type="match status" value="1"/>
</dbReference>
<evidence type="ECO:0000313" key="3">
    <source>
        <dbReference type="Proteomes" id="UP000499080"/>
    </source>
</evidence>
<dbReference type="OrthoDB" id="1434354at2759"/>
<sequence>MRRRTINDATPKMLEDISLFYRFAKAHNFLLAEAEAMLRKQFAPILGLWNAVKKPELAKYVVYVMEKDKEILIKKGRNLGKPMYMLIYDFEELTYANAVNIKSPSYFAWLFSAIKPLIPKRVLQKVGIYGTDGWKEDLLEIIDAANLPAFLGGTRTDPDGNPLCETFIRRGRPVPRSYYTSKDSKKMAIASDTEKLTVKPFSKEEICFKVKEENSYLEWQFETKNRDIDFSLHFKGGASEDFEPVEIIP</sequence>
<comment type="caution">
    <text evidence="2">The sequence shown here is derived from an EMBL/GenBank/DDBJ whole genome shotgun (WGS) entry which is preliminary data.</text>
</comment>
<dbReference type="EMBL" id="BGPR01018291">
    <property type="protein sequence ID" value="GBN78746.1"/>
    <property type="molecule type" value="Genomic_DNA"/>
</dbReference>
<accession>A0A4Y2RTQ0</accession>
<dbReference type="Proteomes" id="UP000499080">
    <property type="component" value="Unassembled WGS sequence"/>
</dbReference>
<evidence type="ECO:0000313" key="2">
    <source>
        <dbReference type="EMBL" id="GBN78746.1"/>
    </source>
</evidence>